<evidence type="ECO:0000313" key="1">
    <source>
        <dbReference type="Proteomes" id="UP000887579"/>
    </source>
</evidence>
<protein>
    <submittedName>
        <fullName evidence="2">Uncharacterized protein</fullName>
    </submittedName>
</protein>
<accession>A0AC34GSF7</accession>
<reference evidence="2" key="1">
    <citation type="submission" date="2022-11" db="UniProtKB">
        <authorList>
            <consortium name="WormBaseParasite"/>
        </authorList>
    </citation>
    <scope>IDENTIFICATION</scope>
</reference>
<organism evidence="1 2">
    <name type="scientific">Panagrolaimus sp. ES5</name>
    <dbReference type="NCBI Taxonomy" id="591445"/>
    <lineage>
        <taxon>Eukaryota</taxon>
        <taxon>Metazoa</taxon>
        <taxon>Ecdysozoa</taxon>
        <taxon>Nematoda</taxon>
        <taxon>Chromadorea</taxon>
        <taxon>Rhabditida</taxon>
        <taxon>Tylenchina</taxon>
        <taxon>Panagrolaimomorpha</taxon>
        <taxon>Panagrolaimoidea</taxon>
        <taxon>Panagrolaimidae</taxon>
        <taxon>Panagrolaimus</taxon>
    </lineage>
</organism>
<dbReference type="WBParaSite" id="ES5_v2.g7601.t1">
    <property type="protein sequence ID" value="ES5_v2.g7601.t1"/>
    <property type="gene ID" value="ES5_v2.g7601"/>
</dbReference>
<sequence>MPKVYCSSIIFVALFAFLIPTEAIRGALFRSGRSGAFARQRPSDVVELINPVIPVDSLAYSMLNNYPDTREEQSLFLRRIQSLLENSDTNENRQQHSATASM</sequence>
<name>A0AC34GSF7_9BILA</name>
<proteinExistence type="predicted"/>
<dbReference type="Proteomes" id="UP000887579">
    <property type="component" value="Unplaced"/>
</dbReference>
<evidence type="ECO:0000313" key="2">
    <source>
        <dbReference type="WBParaSite" id="ES5_v2.g7601.t1"/>
    </source>
</evidence>